<dbReference type="PANTHER" id="PTHR30388">
    <property type="entry name" value="ALDEHYDE OXIDOREDUCTASE MOLYBDENUM COFACTOR ASSEMBLY PROTEIN"/>
    <property type="match status" value="1"/>
</dbReference>
<dbReference type="RefSeq" id="WP_169714034.1">
    <property type="nucleotide sequence ID" value="NZ_CP019343.1"/>
</dbReference>
<evidence type="ECO:0000313" key="3">
    <source>
        <dbReference type="EMBL" id="ARN75737.1"/>
    </source>
</evidence>
<dbReference type="InterPro" id="IPR052698">
    <property type="entry name" value="MoCofactor_Util/Proc"/>
</dbReference>
<dbReference type="Pfam" id="PF02625">
    <property type="entry name" value="XdhC_CoxI"/>
    <property type="match status" value="1"/>
</dbReference>
<dbReference type="STRING" id="716816.BST96_17465"/>
<dbReference type="Pfam" id="PF13478">
    <property type="entry name" value="XdhC_C"/>
    <property type="match status" value="1"/>
</dbReference>
<dbReference type="EMBL" id="CP019343">
    <property type="protein sequence ID" value="ARN75737.1"/>
    <property type="molecule type" value="Genomic_DNA"/>
</dbReference>
<evidence type="ECO:0000259" key="1">
    <source>
        <dbReference type="Pfam" id="PF02625"/>
    </source>
</evidence>
<evidence type="ECO:0008006" key="5">
    <source>
        <dbReference type="Google" id="ProtNLM"/>
    </source>
</evidence>
<gene>
    <name evidence="3" type="ORF">BST96_17465</name>
</gene>
<reference evidence="3 4" key="1">
    <citation type="submission" date="2016-11" db="EMBL/GenBank/DDBJ databases">
        <title>Trade-off between light-utilization and light-protection in marine flavobacteria.</title>
        <authorList>
            <person name="Kumagai Y."/>
        </authorList>
    </citation>
    <scope>NUCLEOTIDE SEQUENCE [LARGE SCALE GENOMIC DNA]</scope>
    <source>
        <strain evidence="3 4">NBRC 107125</strain>
    </source>
</reference>
<dbReference type="Gene3D" id="3.40.50.720">
    <property type="entry name" value="NAD(P)-binding Rossmann-like Domain"/>
    <property type="match status" value="1"/>
</dbReference>
<feature type="domain" description="XdhC- CoxI" evidence="1">
    <location>
        <begin position="2"/>
        <end position="60"/>
    </location>
</feature>
<keyword evidence="4" id="KW-1185">Reference proteome</keyword>
<dbReference type="InterPro" id="IPR027051">
    <property type="entry name" value="XdhC_Rossmann_dom"/>
</dbReference>
<feature type="domain" description="XdhC Rossmann" evidence="2">
    <location>
        <begin position="162"/>
        <end position="305"/>
    </location>
</feature>
<proteinExistence type="predicted"/>
<dbReference type="PANTHER" id="PTHR30388:SF4">
    <property type="entry name" value="MOLYBDENUM COFACTOR INSERTION CHAPERONE PAOD"/>
    <property type="match status" value="1"/>
</dbReference>
<sequence>MLATLIKKTGSSYRKEGAMMFIAPSGETIGALSGGCLEKDIVHQAHRLSFSDSSTVIEYDSTADDYTDPSNNTGCSGKIQILLVSVTEAVYQQLLKAQLELEAGQHCIIQQCINHQQPATTNTKPLLSVIKPSSTASNISHSIESASDGEYSVSTIAPRPRLMVIGAGHDAIPICSVAASLGWYVYLWDERIHTSHYSEYQGAAVVDNHKSDKQKNYSLLAGFNAVILKSHNLSIDAFWLSQIEQYQQQIAYIGLLGPKYRKGKVIEAAELQHAGWAQERIFSPAGLEIGGDTAEAIALSILSQVQRCFTNVYF</sequence>
<protein>
    <recommendedName>
        <fullName evidence="5">Xanthine dehydrogenase</fullName>
    </recommendedName>
</protein>
<dbReference type="InterPro" id="IPR003777">
    <property type="entry name" value="XdhC_CoxI"/>
</dbReference>
<name>A0A1X9NLM9_9GAMM</name>
<evidence type="ECO:0000313" key="4">
    <source>
        <dbReference type="Proteomes" id="UP000193450"/>
    </source>
</evidence>
<organism evidence="3 4">
    <name type="scientific">Oceanicoccus sagamiensis</name>
    <dbReference type="NCBI Taxonomy" id="716816"/>
    <lineage>
        <taxon>Bacteria</taxon>
        <taxon>Pseudomonadati</taxon>
        <taxon>Pseudomonadota</taxon>
        <taxon>Gammaproteobacteria</taxon>
        <taxon>Cellvibrionales</taxon>
        <taxon>Spongiibacteraceae</taxon>
        <taxon>Oceanicoccus</taxon>
    </lineage>
</organism>
<accession>A0A1X9NLM9</accession>
<dbReference type="KEGG" id="osg:BST96_17465"/>
<evidence type="ECO:0000259" key="2">
    <source>
        <dbReference type="Pfam" id="PF13478"/>
    </source>
</evidence>
<dbReference type="AlphaFoldDB" id="A0A1X9NLM9"/>
<dbReference type="Proteomes" id="UP000193450">
    <property type="component" value="Chromosome"/>
</dbReference>